<keyword evidence="3" id="KW-1185">Reference proteome</keyword>
<feature type="compositionally biased region" description="Acidic residues" evidence="1">
    <location>
        <begin position="367"/>
        <end position="378"/>
    </location>
</feature>
<feature type="compositionally biased region" description="Low complexity" evidence="1">
    <location>
        <begin position="830"/>
        <end position="849"/>
    </location>
</feature>
<feature type="compositionally biased region" description="Basic and acidic residues" evidence="1">
    <location>
        <begin position="341"/>
        <end position="353"/>
    </location>
</feature>
<feature type="region of interest" description="Disordered" evidence="1">
    <location>
        <begin position="365"/>
        <end position="919"/>
    </location>
</feature>
<dbReference type="SUPFAM" id="SSF63748">
    <property type="entry name" value="Tudor/PWWP/MBT"/>
    <property type="match status" value="1"/>
</dbReference>
<dbReference type="GeneID" id="113209086"/>
<reference evidence="4" key="1">
    <citation type="submission" date="2025-08" db="UniProtKB">
        <authorList>
            <consortium name="RefSeq"/>
        </authorList>
    </citation>
    <scope>IDENTIFICATION</scope>
    <source>
        <tissue evidence="4">Whole organism</tissue>
    </source>
</reference>
<feature type="compositionally biased region" description="Basic and acidic residues" evidence="1">
    <location>
        <begin position="529"/>
        <end position="553"/>
    </location>
</feature>
<evidence type="ECO:0000313" key="4">
    <source>
        <dbReference type="RefSeq" id="XP_026282217.1"/>
    </source>
</evidence>
<feature type="compositionally biased region" description="Basic and acidic residues" evidence="1">
    <location>
        <begin position="454"/>
        <end position="468"/>
    </location>
</feature>
<feature type="compositionally biased region" description="Pro residues" evidence="1">
    <location>
        <begin position="702"/>
        <end position="715"/>
    </location>
</feature>
<feature type="compositionally biased region" description="Basic residues" evidence="1">
    <location>
        <begin position="682"/>
        <end position="698"/>
    </location>
</feature>
<proteinExistence type="predicted"/>
<organism evidence="3 4">
    <name type="scientific">Frankliniella occidentalis</name>
    <name type="common">Western flower thrips</name>
    <name type="synonym">Euthrips occidentalis</name>
    <dbReference type="NCBI Taxonomy" id="133901"/>
    <lineage>
        <taxon>Eukaryota</taxon>
        <taxon>Metazoa</taxon>
        <taxon>Ecdysozoa</taxon>
        <taxon>Arthropoda</taxon>
        <taxon>Hexapoda</taxon>
        <taxon>Insecta</taxon>
        <taxon>Pterygota</taxon>
        <taxon>Neoptera</taxon>
        <taxon>Paraneoptera</taxon>
        <taxon>Thysanoptera</taxon>
        <taxon>Terebrantia</taxon>
        <taxon>Thripoidea</taxon>
        <taxon>Thripidae</taxon>
        <taxon>Frankliniella</taxon>
    </lineage>
</organism>
<dbReference type="InterPro" id="IPR000313">
    <property type="entry name" value="PWWP_dom"/>
</dbReference>
<accession>A0A6J1SMR4</accession>
<dbReference type="Gene3D" id="2.30.30.140">
    <property type="match status" value="1"/>
</dbReference>
<dbReference type="Pfam" id="PF00855">
    <property type="entry name" value="PWWP"/>
    <property type="match status" value="1"/>
</dbReference>
<protein>
    <submittedName>
        <fullName evidence="4">Proteoglycan 4</fullName>
    </submittedName>
</protein>
<feature type="domain" description="PWWP" evidence="2">
    <location>
        <begin position="12"/>
        <end position="88"/>
    </location>
</feature>
<dbReference type="KEGG" id="foc:113209086"/>
<dbReference type="Proteomes" id="UP000504606">
    <property type="component" value="Unplaced"/>
</dbReference>
<evidence type="ECO:0000256" key="1">
    <source>
        <dbReference type="SAM" id="MobiDB-lite"/>
    </source>
</evidence>
<evidence type="ECO:0000259" key="2">
    <source>
        <dbReference type="Pfam" id="PF00855"/>
    </source>
</evidence>
<dbReference type="CDD" id="cd05162">
    <property type="entry name" value="PWWP"/>
    <property type="match status" value="1"/>
</dbReference>
<feature type="region of interest" description="Disordered" evidence="1">
    <location>
        <begin position="1637"/>
        <end position="1656"/>
    </location>
</feature>
<name>A0A6J1SMR4_FRAOC</name>
<feature type="compositionally biased region" description="Low complexity" evidence="1">
    <location>
        <begin position="906"/>
        <end position="919"/>
    </location>
</feature>
<feature type="compositionally biased region" description="Low complexity" evidence="1">
    <location>
        <begin position="787"/>
        <end position="805"/>
    </location>
</feature>
<feature type="region of interest" description="Disordered" evidence="1">
    <location>
        <begin position="304"/>
        <end position="353"/>
    </location>
</feature>
<feature type="compositionally biased region" description="Low complexity" evidence="1">
    <location>
        <begin position="1320"/>
        <end position="1330"/>
    </location>
</feature>
<feature type="compositionally biased region" description="Basic and acidic residues" evidence="1">
    <location>
        <begin position="591"/>
        <end position="608"/>
    </location>
</feature>
<feature type="region of interest" description="Disordered" evidence="1">
    <location>
        <begin position="1303"/>
        <end position="1330"/>
    </location>
</feature>
<evidence type="ECO:0000313" key="3">
    <source>
        <dbReference type="Proteomes" id="UP000504606"/>
    </source>
</evidence>
<gene>
    <name evidence="4" type="primary">LOC113209086</name>
</gene>
<dbReference type="RefSeq" id="XP_026282217.1">
    <property type="nucleotide sequence ID" value="XM_026426432.2"/>
</dbReference>
<sequence length="1656" mass="176872">MCDQTEVQYLPGEVVWVKLRALWWPGLVQDYDVLPEEITCSLRKRPIATVKFFQEDSYEYVHKLDLIYHYNCSRKHEFIKKGLDLCRKKTADRPATMDFFPMDIVTAEELTHGDPNILQDEAFKPEEKPKYTSLFGSEKKKFGKKKGKEDSPLKDKVARRKKLTSKLQAMGWLSRGITANIIYPSPDIPRMVTHRRFLNKVRNPDAKSDYEVRIREQKCEDDLQLEKSYECVLCGYATGRLNVIVLHFNNTHSLKTKNIFPTPSILKGGSFRNPLLKLKTEHRKSDSGKSSILPKKRASFKSKVEKVKVVESEGDSSESEIVKPAPVKKEKGKPGRKRKIKPEEKDNTEVVKEVVKKPKVLDSLLADWEEDAEQEDDDSEKRQDDEDDNASDVNASIDDDMASAKDESSLAEDASSASKLKEVFEFDPDEDDNIDFDLTPNVKGFGRRIPRVIDSSKDKKRGAVDKKVNKGKGTKKIEEDEDEFETLLAETSMPSLPSVPKASTFSLDTDEELNPTLDKCQGETSSKSILKEQNETEVTKEEEGKEQKSKNSDPEVDLAVDSGNPPQAHEEKITAKVTVETVPELAITSPEHNEDRLLSGDESLKNESKPGQSTGGGDHTYVSGGSTRKRRRSLLPLDKGESRLDIMTMPVVMDDEFPVEESPRVHKQPVLPRDAGQPTPRRVGRPPKRGGGARRGGKGMKSPPPLKSPKSPPAPQSSKSPSHHLSSKSPPPIRGSKSPSPQAMSPPRYPGPKSPPGAQGAKSPQPHRSPKSPAAEQTPKSPERTPKSPSNRQSSKSPSIQQSPKALASIVSKSPVRSPDTQGPKSPLHQSPKSPRSPQPYQSPSHQGPKSPQGFLSPKSPPLSPPALLSPKSPKASEMKTIKSPPQSPLRTTTDLPSPPALTSIKSTVKSPQVSPSSQSIVVSTNSPIKSPAGKVLTAVGKGSAVLKKVVTSNAVIVQSKPDLQPEACGLGKIIASSPSSTTSSSSGTVKTIKVAVSGTPGSSPMVVGKVGTPGTPGTRKVMIVKGKGGTQQMLLPTEASQQLLNNIGSGKKIMVITKGASGQQKIMLTTQQQKLLTSGTSSGQIVTSKGTVLSSVAKLVSTKPSTSRASGMELSTEPPALVKTDSKKTYKIITSPQSKGNILLNTSGGQILLPVSSIAASGSGVTTTSGSKQFILPVGAKNMKLLNAVSGTGQKVILQMKSSPAKVGTAGSTKTIQPIVPKTMQSISPKTIQAISPKGVQSITSKTVQPITPKTVQPITPKGSQPVKVTKIATMIQPVPQLTPIGAPKTPRPQKQIKTVVAKQVKGTASPKSPRKSTVLPKASIASSSSSTVVLPSTTPLKRNSGIVPNPTLKPIVPQMKMSKKVSLAAKPPAVDSMPGSSMPGTVQVVSGSVPGLEQIQTTLVPSVETSSGVPLPTSTQQIVAVPTEDGGQVMYLIDNNQLGSLINLDGANPGNLQNIILTFDNMGQPVSSAASDFTFSTPSSGQDILAEALANTQVLQSETSGAELGLDTSGLLSSHASSSVYQPTLSHGVLETSLTLNQPIMTPLEDLSAVSTLQPPPTSGAAACVDLPSTITVPDITISTSSYSSLPIPSATIQSTVFSDVQHVTTFSTAAPTDGNVFIETPCTEGEPFLSTDGVFEQSSEGASMPLLDG</sequence>
<feature type="compositionally biased region" description="Acidic residues" evidence="1">
    <location>
        <begin position="425"/>
        <end position="435"/>
    </location>
</feature>
<dbReference type="OrthoDB" id="6381815at2759"/>